<dbReference type="InterPro" id="IPR014716">
    <property type="entry name" value="Fibrinogen_a/b/g_C_1"/>
</dbReference>
<dbReference type="EMBL" id="JAQQBS010000001">
    <property type="protein sequence ID" value="KAK0176965.1"/>
    <property type="molecule type" value="Genomic_DNA"/>
</dbReference>
<evidence type="ECO:0000313" key="4">
    <source>
        <dbReference type="EMBL" id="KAK0176965.1"/>
    </source>
</evidence>
<evidence type="ECO:0000313" key="5">
    <source>
        <dbReference type="Proteomes" id="UP001168990"/>
    </source>
</evidence>
<dbReference type="Gene3D" id="3.90.215.10">
    <property type="entry name" value="Gamma Fibrinogen, chain A, domain 1"/>
    <property type="match status" value="1"/>
</dbReference>
<dbReference type="PROSITE" id="PS51406">
    <property type="entry name" value="FIBRINOGEN_C_2"/>
    <property type="match status" value="1"/>
</dbReference>
<protein>
    <recommendedName>
        <fullName evidence="3">Fibrinogen C-terminal domain-containing protein</fullName>
    </recommendedName>
</protein>
<dbReference type="Proteomes" id="UP001168990">
    <property type="component" value="Unassembled WGS sequence"/>
</dbReference>
<keyword evidence="5" id="KW-1185">Reference proteome</keyword>
<evidence type="ECO:0000256" key="1">
    <source>
        <dbReference type="SAM" id="Coils"/>
    </source>
</evidence>
<dbReference type="InterPro" id="IPR050373">
    <property type="entry name" value="Fibrinogen_C-term_domain"/>
</dbReference>
<dbReference type="SMART" id="SM00186">
    <property type="entry name" value="FBG"/>
    <property type="match status" value="1"/>
</dbReference>
<dbReference type="PANTHER" id="PTHR19143">
    <property type="entry name" value="FIBRINOGEN/TENASCIN/ANGIOPOEITIN"/>
    <property type="match status" value="1"/>
</dbReference>
<dbReference type="AlphaFoldDB" id="A0AA39KX39"/>
<proteinExistence type="predicted"/>
<feature type="coiled-coil region" evidence="1">
    <location>
        <begin position="289"/>
        <end position="323"/>
    </location>
</feature>
<dbReference type="GO" id="GO:0005615">
    <property type="term" value="C:extracellular space"/>
    <property type="evidence" value="ECO:0007669"/>
    <property type="project" value="TreeGrafter"/>
</dbReference>
<reference evidence="4" key="2">
    <citation type="submission" date="2023-03" db="EMBL/GenBank/DDBJ databases">
        <authorList>
            <person name="Inwood S.N."/>
            <person name="Skelly J.G."/>
            <person name="Guhlin J."/>
            <person name="Harrop T.W.R."/>
            <person name="Goldson S.G."/>
            <person name="Dearden P.K."/>
        </authorList>
    </citation>
    <scope>NUCLEOTIDE SEQUENCE</scope>
    <source>
        <strain evidence="4">Irish</strain>
        <tissue evidence="4">Whole body</tissue>
    </source>
</reference>
<dbReference type="SUPFAM" id="SSF56496">
    <property type="entry name" value="Fibrinogen C-terminal domain-like"/>
    <property type="match status" value="1"/>
</dbReference>
<feature type="coiled-coil region" evidence="1">
    <location>
        <begin position="353"/>
        <end position="387"/>
    </location>
</feature>
<name>A0AA39KX39_9HYME</name>
<dbReference type="InterPro" id="IPR002181">
    <property type="entry name" value="Fibrinogen_a/b/g_C_dom"/>
</dbReference>
<keyword evidence="1" id="KW-0175">Coiled coil</keyword>
<reference evidence="4" key="1">
    <citation type="journal article" date="2023" name="bioRxiv">
        <title>Scaffold-level genome assemblies of two parasitoid biocontrol wasps reveal the parthenogenesis mechanism and an associated novel virus.</title>
        <authorList>
            <person name="Inwood S."/>
            <person name="Skelly J."/>
            <person name="Guhlin J."/>
            <person name="Harrop T."/>
            <person name="Goldson S."/>
            <person name="Dearden P."/>
        </authorList>
    </citation>
    <scope>NUCLEOTIDE SEQUENCE</scope>
    <source>
        <strain evidence="4">Irish</strain>
        <tissue evidence="4">Whole body</tissue>
    </source>
</reference>
<dbReference type="PANTHER" id="PTHR19143:SF444">
    <property type="entry name" value="PROTEIN SCABROUS"/>
    <property type="match status" value="1"/>
</dbReference>
<evidence type="ECO:0000256" key="2">
    <source>
        <dbReference type="SAM" id="SignalP"/>
    </source>
</evidence>
<gene>
    <name evidence="4" type="ORF">PV328_001063</name>
</gene>
<dbReference type="InterPro" id="IPR036056">
    <property type="entry name" value="Fibrinogen-like_C"/>
</dbReference>
<dbReference type="Pfam" id="PF00147">
    <property type="entry name" value="Fibrinogen_C"/>
    <property type="match status" value="1"/>
</dbReference>
<feature type="signal peptide" evidence="2">
    <location>
        <begin position="1"/>
        <end position="19"/>
    </location>
</feature>
<feature type="domain" description="Fibrinogen C-terminal" evidence="3">
    <location>
        <begin position="433"/>
        <end position="631"/>
    </location>
</feature>
<dbReference type="CDD" id="cd00087">
    <property type="entry name" value="FReD"/>
    <property type="match status" value="1"/>
</dbReference>
<organism evidence="4 5">
    <name type="scientific">Microctonus aethiopoides</name>
    <dbReference type="NCBI Taxonomy" id="144406"/>
    <lineage>
        <taxon>Eukaryota</taxon>
        <taxon>Metazoa</taxon>
        <taxon>Ecdysozoa</taxon>
        <taxon>Arthropoda</taxon>
        <taxon>Hexapoda</taxon>
        <taxon>Insecta</taxon>
        <taxon>Pterygota</taxon>
        <taxon>Neoptera</taxon>
        <taxon>Endopterygota</taxon>
        <taxon>Hymenoptera</taxon>
        <taxon>Apocrita</taxon>
        <taxon>Ichneumonoidea</taxon>
        <taxon>Braconidae</taxon>
        <taxon>Euphorinae</taxon>
        <taxon>Microctonus</taxon>
    </lineage>
</organism>
<feature type="chain" id="PRO_5041253312" description="Fibrinogen C-terminal domain-containing protein" evidence="2">
    <location>
        <begin position="20"/>
        <end position="636"/>
    </location>
</feature>
<comment type="caution">
    <text evidence="4">The sequence shown here is derived from an EMBL/GenBank/DDBJ whole genome shotgun (WGS) entry which is preliminary data.</text>
</comment>
<evidence type="ECO:0000259" key="3">
    <source>
        <dbReference type="PROSITE" id="PS51406"/>
    </source>
</evidence>
<accession>A0AA39KX39</accession>
<feature type="coiled-coil region" evidence="1">
    <location>
        <begin position="34"/>
        <end position="78"/>
    </location>
</feature>
<keyword evidence="2" id="KW-0732">Signal</keyword>
<sequence>MQHLKWLVLIYVVSVLCNAEQLSGELANTLKLLREQVKALLDRRQEDYNALEESLKEAMEKNTEFTILRNEVKQLRKEVTILRGGSGNEAKNERLRVKWLGSAVTELKSELAEVLRTQNASEELAQRARMESELALLRGDVAQVGRGVRDLGGRLTRIEATLGTIRVDITAVKERAGQLTRSCADVTSQLSAVQIEMKSLKWDSMIGNKNHQLVKNEIRFLNDNDDEDKLIIRNKRTKVTRHNLSRSYSTRCINERLLNLERKISAIARKRGMIEQRVIYETNPDFITNEILENLKDELSERLQNISNQVDAAEKQFDDLAITTFQSIGELITKVTVSQSEMKRESARLDINAARKNAELSLTREELSNLRRTVQALSVSASKLQEKSDIQQSIMTKLDEQLKHLINIDINRSLDKAINITHELEHVEDQYRLIVDALPGNCDARDGLTLLGAGQGTPLLVSCHAGWIIVAQRVDGIVDFDRTWSEYASGFGSPLNEFWVGNEALHRLTRDNCTRLRIDLTDIYGIKWRAEYDYFNVQSEDTGYRLHVGGYSGNATDAFSYQNGMAFSAKDRDMDISTTDCAANYHGGWWFSHCQHANLNARYSLGLTWYQSNNNEWMAVGASTMSIQRKENCLHS</sequence>